<sequence>MKKQAILLIHFGTTHDDTREKTIDVFRKKVESLFPDCDVFEAFTSRMIIKRLKARGILRKNPLELLEELKGKGYTHIYVQSSHLLHGIEYENLREEITSYSSSFEKIAIGEALLHSVEDYKKIVSALTSRQSQSSKEAIIYIGHGTEHPANASYPMMRYVFVQEGHPEYFVGTVEGYPDISEVIKDIQREYGENLPSLVLKPFMFVAGEHAKNDIAIDWKENLEEAGFSVSKVVLEGLGEIPEIQDIFIKHLRESFQEKESIAEYKKKLS</sequence>
<evidence type="ECO:0000313" key="2">
    <source>
        <dbReference type="Proteomes" id="UP000031184"/>
    </source>
</evidence>
<dbReference type="SUPFAM" id="SSF53800">
    <property type="entry name" value="Chelatase"/>
    <property type="match status" value="1"/>
</dbReference>
<comment type="caution">
    <text evidence="1">The sequence shown here is derived from an EMBL/GenBank/DDBJ whole genome shotgun (WGS) entry which is preliminary data.</text>
</comment>
<gene>
    <name evidence="1" type="ORF">C095_06660</name>
</gene>
<dbReference type="Pfam" id="PF06180">
    <property type="entry name" value="CbiK"/>
    <property type="match status" value="1"/>
</dbReference>
<reference evidence="1 2" key="1">
    <citation type="submission" date="2013-08" db="EMBL/GenBank/DDBJ databases">
        <title>An opportunistic ruminal bacterium that causes liver abscesses in cattle.</title>
        <authorList>
            <person name="Benahmed F.H."/>
            <person name="Rasmussen M."/>
            <person name="Harbottle H."/>
            <person name="Soppet D."/>
            <person name="Nagaraja T.G."/>
            <person name="Davidson M."/>
        </authorList>
    </citation>
    <scope>NUCLEOTIDE SEQUENCE [LARGE SCALE GENOMIC DNA]</scope>
    <source>
        <strain evidence="1 2">B35</strain>
    </source>
</reference>
<dbReference type="GO" id="GO:0016852">
    <property type="term" value="F:sirohydrochlorin cobaltochelatase activity"/>
    <property type="evidence" value="ECO:0007669"/>
    <property type="project" value="InterPro"/>
</dbReference>
<dbReference type="PIRSF" id="PIRSF033579">
    <property type="entry name" value="Anaer_Co_chel"/>
    <property type="match status" value="1"/>
</dbReference>
<dbReference type="CDD" id="cd03412">
    <property type="entry name" value="CbiK_N"/>
    <property type="match status" value="1"/>
</dbReference>
<evidence type="ECO:0000313" key="1">
    <source>
        <dbReference type="EMBL" id="KID49107.1"/>
    </source>
</evidence>
<organism evidence="1 2">
    <name type="scientific">Fusobacterium necrophorum subsp. funduliforme B35</name>
    <dbReference type="NCBI Taxonomy" id="1226633"/>
    <lineage>
        <taxon>Bacteria</taxon>
        <taxon>Fusobacteriati</taxon>
        <taxon>Fusobacteriota</taxon>
        <taxon>Fusobacteriia</taxon>
        <taxon>Fusobacteriales</taxon>
        <taxon>Fusobacteriaceae</taxon>
        <taxon>Fusobacterium</taxon>
    </lineage>
</organism>
<dbReference type="InterPro" id="IPR010388">
    <property type="entry name" value="Anaerobic_Co-chelatase"/>
</dbReference>
<name>A0A017H6L5_9FUSO</name>
<accession>A0A017H6L5</accession>
<dbReference type="PATRIC" id="fig|1226633.4.peg.1342"/>
<dbReference type="CDD" id="cd03413">
    <property type="entry name" value="CbiK_C"/>
    <property type="match status" value="1"/>
</dbReference>
<dbReference type="RefSeq" id="WP_039121944.1">
    <property type="nucleotide sequence ID" value="NZ_AOJP01000003.1"/>
</dbReference>
<dbReference type="Proteomes" id="UP000031184">
    <property type="component" value="Unassembled WGS sequence"/>
</dbReference>
<dbReference type="OrthoDB" id="9770331at2"/>
<dbReference type="AlphaFoldDB" id="A0A017H6L5"/>
<dbReference type="GO" id="GO:0019251">
    <property type="term" value="P:anaerobic cobalamin biosynthetic process"/>
    <property type="evidence" value="ECO:0007669"/>
    <property type="project" value="InterPro"/>
</dbReference>
<dbReference type="Gene3D" id="3.40.50.1400">
    <property type="match status" value="2"/>
</dbReference>
<protein>
    <submittedName>
        <fullName evidence="1">Cobalt chelatase</fullName>
    </submittedName>
</protein>
<proteinExistence type="predicted"/>
<dbReference type="EMBL" id="AUZI01000016">
    <property type="protein sequence ID" value="KID49107.1"/>
    <property type="molecule type" value="Genomic_DNA"/>
</dbReference>